<dbReference type="PANTHER" id="PTHR43431:SF7">
    <property type="entry name" value="OXIDOREDUCTASE, SHORT CHAIN DEHYDROGENASE_REDUCTASE FAMILY (AFU_ORTHOLOGUE AFUA_5G14000)"/>
    <property type="match status" value="1"/>
</dbReference>
<dbReference type="EMBL" id="BOMM01000089">
    <property type="protein sequence ID" value="GIE16502.1"/>
    <property type="molecule type" value="Genomic_DNA"/>
</dbReference>
<dbReference type="InterPro" id="IPR002347">
    <property type="entry name" value="SDR_fam"/>
</dbReference>
<dbReference type="Gene3D" id="3.40.50.720">
    <property type="entry name" value="NAD(P)-binding Rossmann-like Domain"/>
    <property type="match status" value="1"/>
</dbReference>
<name>A0A919MQN3_9ACTN</name>
<evidence type="ECO:0000313" key="1">
    <source>
        <dbReference type="EMBL" id="GIE16502.1"/>
    </source>
</evidence>
<keyword evidence="2" id="KW-1185">Reference proteome</keyword>
<dbReference type="SUPFAM" id="SSF51735">
    <property type="entry name" value="NAD(P)-binding Rossmann-fold domains"/>
    <property type="match status" value="1"/>
</dbReference>
<dbReference type="RefSeq" id="WP_203822844.1">
    <property type="nucleotide sequence ID" value="NZ_BAAABP010000092.1"/>
</dbReference>
<protein>
    <submittedName>
        <fullName evidence="1">Short-chain dehydrogenase</fullName>
    </submittedName>
</protein>
<sequence length="226" mass="23617">MPTIAIVGAGAGLGQSIARTFGSNGFSVALVSRTQSKLDALAAELGQAGIDAAGFAADVMDRPSLVDAFARIKQRFGAVDVLEYSPAPHTPVPGITTASPLDVTVENVQPQLDYYLYGGITAAQQVLPDMLGRGSGTLLFTTGGASVDPTPAPPEFANIAIAGAALRAWVLKLHQVTDGTGVYAAHVPLSVWIGTGGPETQPDTIAQHYWDLYTKREGAEHHYNTF</sequence>
<proteinExistence type="predicted"/>
<dbReference type="InterPro" id="IPR036291">
    <property type="entry name" value="NAD(P)-bd_dom_sf"/>
</dbReference>
<accession>A0A919MQN3</accession>
<evidence type="ECO:0000313" key="2">
    <source>
        <dbReference type="Proteomes" id="UP000598174"/>
    </source>
</evidence>
<reference evidence="1" key="1">
    <citation type="submission" date="2021-01" db="EMBL/GenBank/DDBJ databases">
        <title>Whole genome shotgun sequence of Actinoplanes ferrugineus NBRC 15555.</title>
        <authorList>
            <person name="Komaki H."/>
            <person name="Tamura T."/>
        </authorList>
    </citation>
    <scope>NUCLEOTIDE SEQUENCE</scope>
    <source>
        <strain evidence="1">NBRC 15555</strain>
    </source>
</reference>
<organism evidence="1 2">
    <name type="scientific">Paractinoplanes ferrugineus</name>
    <dbReference type="NCBI Taxonomy" id="113564"/>
    <lineage>
        <taxon>Bacteria</taxon>
        <taxon>Bacillati</taxon>
        <taxon>Actinomycetota</taxon>
        <taxon>Actinomycetes</taxon>
        <taxon>Micromonosporales</taxon>
        <taxon>Micromonosporaceae</taxon>
        <taxon>Paractinoplanes</taxon>
    </lineage>
</organism>
<comment type="caution">
    <text evidence="1">The sequence shown here is derived from an EMBL/GenBank/DDBJ whole genome shotgun (WGS) entry which is preliminary data.</text>
</comment>
<dbReference type="AlphaFoldDB" id="A0A919MQN3"/>
<gene>
    <name evidence="1" type="ORF">Afe05nite_83420</name>
</gene>
<dbReference type="Pfam" id="PF00106">
    <property type="entry name" value="adh_short"/>
    <property type="match status" value="1"/>
</dbReference>
<dbReference type="Proteomes" id="UP000598174">
    <property type="component" value="Unassembled WGS sequence"/>
</dbReference>
<dbReference type="PANTHER" id="PTHR43431">
    <property type="entry name" value="OXIDOREDUCTASE, SHORT CHAIN DEHYDROGENASE/REDUCTASE FAMILY (AFU_ORTHOLOGUE AFUA_5G14000)"/>
    <property type="match status" value="1"/>
</dbReference>